<dbReference type="InterPro" id="IPR017896">
    <property type="entry name" value="4Fe4S_Fe-S-bd"/>
</dbReference>
<evidence type="ECO:0000256" key="1">
    <source>
        <dbReference type="ARBA" id="ARBA00004196"/>
    </source>
</evidence>
<evidence type="ECO:0000313" key="10">
    <source>
        <dbReference type="Proteomes" id="UP000001933"/>
    </source>
</evidence>
<dbReference type="EMBL" id="CP000252">
    <property type="protein sequence ID" value="ABC78018.1"/>
    <property type="molecule type" value="Genomic_DNA"/>
</dbReference>
<keyword evidence="7" id="KW-0472">Membrane</keyword>
<protein>
    <submittedName>
        <fullName evidence="9">Exported Fe-S-cluster-containing protein</fullName>
    </submittedName>
</protein>
<keyword evidence="10" id="KW-1185">Reference proteome</keyword>
<keyword evidence="5" id="KW-0408">Iron</keyword>
<dbReference type="FunCoup" id="Q2LVA8">
    <property type="interactions" value="26"/>
</dbReference>
<dbReference type="Pfam" id="PF13247">
    <property type="entry name" value="Fer4_11"/>
    <property type="match status" value="1"/>
</dbReference>
<evidence type="ECO:0000256" key="5">
    <source>
        <dbReference type="ARBA" id="ARBA00023004"/>
    </source>
</evidence>
<evidence type="ECO:0000256" key="4">
    <source>
        <dbReference type="ARBA" id="ARBA00022737"/>
    </source>
</evidence>
<dbReference type="PROSITE" id="PS51318">
    <property type="entry name" value="TAT"/>
    <property type="match status" value="1"/>
</dbReference>
<dbReference type="eggNOG" id="COG0437">
    <property type="taxonomic scope" value="Bacteria"/>
</dbReference>
<dbReference type="Proteomes" id="UP000001933">
    <property type="component" value="Chromosome"/>
</dbReference>
<reference evidence="9 10" key="1">
    <citation type="journal article" date="2007" name="Proc. Natl. Acad. Sci. U.S.A.">
        <title>The genome of Syntrophus aciditrophicus: life at the thermodynamic limit of microbial growth.</title>
        <authorList>
            <person name="McInerney M.J."/>
            <person name="Rohlin L."/>
            <person name="Mouttaki H."/>
            <person name="Kim U."/>
            <person name="Krupp R.S."/>
            <person name="Rios-Hernandez L."/>
            <person name="Sieber J."/>
            <person name="Struchtemeyer C.G."/>
            <person name="Bhattacharyya A."/>
            <person name="Campbell J.W."/>
            <person name="Gunsalus R.P."/>
        </authorList>
    </citation>
    <scope>NUCLEOTIDE SEQUENCE [LARGE SCALE GENOMIC DNA]</scope>
    <source>
        <strain evidence="9 10">SB</strain>
    </source>
</reference>
<evidence type="ECO:0000256" key="7">
    <source>
        <dbReference type="SAM" id="Phobius"/>
    </source>
</evidence>
<dbReference type="HOGENOM" id="CLU_043374_0_1_7"/>
<keyword evidence="6" id="KW-0411">Iron-sulfur</keyword>
<dbReference type="PROSITE" id="PS51379">
    <property type="entry name" value="4FE4S_FER_2"/>
    <property type="match status" value="2"/>
</dbReference>
<feature type="domain" description="4Fe-4S ferredoxin-type" evidence="8">
    <location>
        <begin position="121"/>
        <end position="152"/>
    </location>
</feature>
<evidence type="ECO:0000256" key="6">
    <source>
        <dbReference type="ARBA" id="ARBA00023014"/>
    </source>
</evidence>
<evidence type="ECO:0000256" key="3">
    <source>
        <dbReference type="ARBA" id="ARBA00022723"/>
    </source>
</evidence>
<dbReference type="SUPFAM" id="SSF54862">
    <property type="entry name" value="4Fe-4S ferredoxins"/>
    <property type="match status" value="1"/>
</dbReference>
<evidence type="ECO:0000259" key="8">
    <source>
        <dbReference type="PROSITE" id="PS51379"/>
    </source>
</evidence>
<accession>Q2LVA8</accession>
<sequence>MEAEKISKISRRSLLKASTGALAIPGLAFPGTVQADVKEQLATLIDLSRCNGCVDLAKPSCVTVCKEINKNTIPAIADPIPVPWPRKTVEDWSRKREVSNRLTPYNFIYVHKADIVWKGKPQTIYVPRRCMHCDNPACATICPFSANHKQRNGAVVIDQDFCFGGAKCRTVCPWEIPQRQSGVGIYLHVLPALMGNGVMYKCDLCNQRLKEGKPPGCVEACPREAMIIGPRKEIYAVAEERIKAMDGYIYGKEENGGTATLYVSPVPFELINETMKKKPGQPDMKPGVERRMAGTDPAGKLALIAPVLGIAASAAAGFNWLSRRKQKVQEEEKDNG</sequence>
<feature type="domain" description="4Fe-4S ferredoxin-type" evidence="8">
    <location>
        <begin position="153"/>
        <end position="182"/>
    </location>
</feature>
<dbReference type="GO" id="GO:0046872">
    <property type="term" value="F:metal ion binding"/>
    <property type="evidence" value="ECO:0007669"/>
    <property type="project" value="UniProtKB-KW"/>
</dbReference>
<dbReference type="RefSeq" id="WP_011418038.1">
    <property type="nucleotide sequence ID" value="NC_007759.1"/>
</dbReference>
<dbReference type="PANTHER" id="PTHR43545">
    <property type="entry name" value="FORMATE DEHYDROGENASE, NITRATE-INDUCIBLE, IRON-SULFUR SUBUNIT"/>
    <property type="match status" value="1"/>
</dbReference>
<organism evidence="9 10">
    <name type="scientific">Syntrophus aciditrophicus (strain SB)</name>
    <dbReference type="NCBI Taxonomy" id="56780"/>
    <lineage>
        <taxon>Bacteria</taxon>
        <taxon>Pseudomonadati</taxon>
        <taxon>Thermodesulfobacteriota</taxon>
        <taxon>Syntrophia</taxon>
        <taxon>Syntrophales</taxon>
        <taxon>Syntrophaceae</taxon>
        <taxon>Syntrophus</taxon>
    </lineage>
</organism>
<dbReference type="GO" id="GO:0030313">
    <property type="term" value="C:cell envelope"/>
    <property type="evidence" value="ECO:0007669"/>
    <property type="project" value="UniProtKB-SubCell"/>
</dbReference>
<proteinExistence type="predicted"/>
<dbReference type="InterPro" id="IPR051555">
    <property type="entry name" value="FDH_Electron_Transfer_Unit"/>
</dbReference>
<dbReference type="InParanoid" id="Q2LVA8"/>
<dbReference type="Gene3D" id="3.30.70.20">
    <property type="match status" value="2"/>
</dbReference>
<dbReference type="AlphaFoldDB" id="Q2LVA8"/>
<evidence type="ECO:0000313" key="9">
    <source>
        <dbReference type="EMBL" id="ABC78018.1"/>
    </source>
</evidence>
<dbReference type="STRING" id="56780.SYN_00720"/>
<gene>
    <name evidence="9" type="ORF">SYN_00720</name>
</gene>
<name>Q2LVA8_SYNAS</name>
<dbReference type="GO" id="GO:0051539">
    <property type="term" value="F:4 iron, 4 sulfur cluster binding"/>
    <property type="evidence" value="ECO:0007669"/>
    <property type="project" value="UniProtKB-KW"/>
</dbReference>
<dbReference type="PANTHER" id="PTHR43545:SF4">
    <property type="entry name" value="IRON-SULFUR PROTEIN"/>
    <property type="match status" value="1"/>
</dbReference>
<keyword evidence="2" id="KW-0004">4Fe-4S</keyword>
<keyword evidence="7" id="KW-1133">Transmembrane helix</keyword>
<keyword evidence="3" id="KW-0479">Metal-binding</keyword>
<comment type="subcellular location">
    <subcellularLocation>
        <location evidence="1">Cell envelope</location>
    </subcellularLocation>
</comment>
<evidence type="ECO:0000256" key="2">
    <source>
        <dbReference type="ARBA" id="ARBA00022485"/>
    </source>
</evidence>
<dbReference type="OrthoDB" id="9789030at2"/>
<keyword evidence="4" id="KW-0677">Repeat</keyword>
<feature type="transmembrane region" description="Helical" evidence="7">
    <location>
        <begin position="301"/>
        <end position="321"/>
    </location>
</feature>
<dbReference type="KEGG" id="sat:SYN_00720"/>
<keyword evidence="7" id="KW-0812">Transmembrane</keyword>
<dbReference type="InterPro" id="IPR006311">
    <property type="entry name" value="TAT_signal"/>
</dbReference>